<reference evidence="2" key="1">
    <citation type="journal article" date="2009" name="Rice">
        <title>De Novo Next Generation Sequencing of Plant Genomes.</title>
        <authorList>
            <person name="Rounsley S."/>
            <person name="Marri P.R."/>
            <person name="Yu Y."/>
            <person name="He R."/>
            <person name="Sisneros N."/>
            <person name="Goicoechea J.L."/>
            <person name="Lee S.J."/>
            <person name="Angelova A."/>
            <person name="Kudrna D."/>
            <person name="Luo M."/>
            <person name="Affourtit J."/>
            <person name="Desany B."/>
            <person name="Knight J."/>
            <person name="Niazi F."/>
            <person name="Egholm M."/>
            <person name="Wing R.A."/>
        </authorList>
    </citation>
    <scope>NUCLEOTIDE SEQUENCE [LARGE SCALE GENOMIC DNA]</scope>
    <source>
        <strain evidence="2">cv. IRGC 105608</strain>
    </source>
</reference>
<proteinExistence type="predicted"/>
<dbReference type="InterPro" id="IPR001810">
    <property type="entry name" value="F-box_dom"/>
</dbReference>
<dbReference type="Pfam" id="PF12937">
    <property type="entry name" value="F-box-like"/>
    <property type="match status" value="1"/>
</dbReference>
<reference evidence="2" key="2">
    <citation type="submission" date="2015-03" db="UniProtKB">
        <authorList>
            <consortium name="EnsemblPlants"/>
        </authorList>
    </citation>
    <scope>IDENTIFICATION</scope>
</reference>
<sequence length="409" mass="46576">MEPSVRRERGAVKKPTISSPFDAVSEDLLRLPNMASLVNAALACKRWRRAASDPAIFRRFFPLRRPPLIGFILTDRGDSVPYSCPNHYFVSATTRKPNLASAAADCDIFFEDVPDIDSGEQRGGGYFDEWRLRGCDGGRLLLSRGCGGFDLAVYDPLARTAIFFSAAKLPWVVRYAIVVDDADASFRVIGIDGDMFFAVFSSSTGKWALFDHTADLYEFTRSDGMPAGRFVYWRSNNKKCRYYDNDERILLLDVATMEWTVTVAPFPSYCIADLAEHGRLCLVSSKEQNLQLWRQQQWWMEISLLDQFGYLKKLRREEWMKRVRVLAAKAGYVYMEFWSIRKPNSYLLVLNLNTMKLDIICNDADEPFRGPALPFFLRLAPLAPSPDDTNDLHVDSDKVVAGFVLRSKE</sequence>
<dbReference type="AlphaFoldDB" id="A0A0D3H3Z9"/>
<dbReference type="EnsemblPlants" id="OBART09G01760.1">
    <property type="protein sequence ID" value="OBART09G01760.1"/>
    <property type="gene ID" value="OBART09G01760"/>
</dbReference>
<dbReference type="PANTHER" id="PTHR33207">
    <property type="entry name" value="F-BOX DOMAIN CONTAINING PROTEIN-RELATED"/>
    <property type="match status" value="1"/>
</dbReference>
<accession>A0A0D3H3Z9</accession>
<evidence type="ECO:0000313" key="2">
    <source>
        <dbReference type="EnsemblPlants" id="OBART09G01760.1"/>
    </source>
</evidence>
<feature type="domain" description="F-box" evidence="1">
    <location>
        <begin position="31"/>
        <end position="61"/>
    </location>
</feature>
<dbReference type="eggNOG" id="ENOG502R675">
    <property type="taxonomic scope" value="Eukaryota"/>
</dbReference>
<keyword evidence="3" id="KW-1185">Reference proteome</keyword>
<evidence type="ECO:0000259" key="1">
    <source>
        <dbReference type="Pfam" id="PF12937"/>
    </source>
</evidence>
<organism evidence="2">
    <name type="scientific">Oryza barthii</name>
    <dbReference type="NCBI Taxonomy" id="65489"/>
    <lineage>
        <taxon>Eukaryota</taxon>
        <taxon>Viridiplantae</taxon>
        <taxon>Streptophyta</taxon>
        <taxon>Embryophyta</taxon>
        <taxon>Tracheophyta</taxon>
        <taxon>Spermatophyta</taxon>
        <taxon>Magnoliopsida</taxon>
        <taxon>Liliopsida</taxon>
        <taxon>Poales</taxon>
        <taxon>Poaceae</taxon>
        <taxon>BOP clade</taxon>
        <taxon>Oryzoideae</taxon>
        <taxon>Oryzeae</taxon>
        <taxon>Oryzinae</taxon>
        <taxon>Oryza</taxon>
    </lineage>
</organism>
<dbReference type="HOGENOM" id="CLU_017945_8_2_1"/>
<dbReference type="PaxDb" id="65489-OBART09G01760.1"/>
<dbReference type="SUPFAM" id="SSF81383">
    <property type="entry name" value="F-box domain"/>
    <property type="match status" value="1"/>
</dbReference>
<name>A0A0D3H3Z9_9ORYZ</name>
<evidence type="ECO:0000313" key="3">
    <source>
        <dbReference type="Proteomes" id="UP000026960"/>
    </source>
</evidence>
<dbReference type="InterPro" id="IPR036047">
    <property type="entry name" value="F-box-like_dom_sf"/>
</dbReference>
<dbReference type="Proteomes" id="UP000026960">
    <property type="component" value="Chromosome 9"/>
</dbReference>
<protein>
    <recommendedName>
        <fullName evidence="1">F-box domain-containing protein</fullName>
    </recommendedName>
</protein>
<dbReference type="Gramene" id="OBART09G01760.1">
    <property type="protein sequence ID" value="OBART09G01760.1"/>
    <property type="gene ID" value="OBART09G01760"/>
</dbReference>